<dbReference type="GO" id="GO:0006352">
    <property type="term" value="P:DNA-templated transcription initiation"/>
    <property type="evidence" value="ECO:0007669"/>
    <property type="project" value="InterPro"/>
</dbReference>
<dbReference type="OrthoDB" id="659855at2"/>
<dbReference type="InterPro" id="IPR007627">
    <property type="entry name" value="RNA_pol_sigma70_r2"/>
</dbReference>
<dbReference type="CDD" id="cd06171">
    <property type="entry name" value="Sigma70_r4"/>
    <property type="match status" value="1"/>
</dbReference>
<evidence type="ECO:0000256" key="1">
    <source>
        <dbReference type="ARBA" id="ARBA00010641"/>
    </source>
</evidence>
<dbReference type="Proteomes" id="UP000002945">
    <property type="component" value="Unassembled WGS sequence"/>
</dbReference>
<name>A9DTH0_9FLAO</name>
<dbReference type="Pfam" id="PF04542">
    <property type="entry name" value="Sigma70_r2"/>
    <property type="match status" value="1"/>
</dbReference>
<dbReference type="InterPro" id="IPR036388">
    <property type="entry name" value="WH-like_DNA-bd_sf"/>
</dbReference>
<dbReference type="NCBIfam" id="TIGR02937">
    <property type="entry name" value="sigma70-ECF"/>
    <property type="match status" value="1"/>
</dbReference>
<dbReference type="InterPro" id="IPR013325">
    <property type="entry name" value="RNA_pol_sigma_r2"/>
</dbReference>
<dbReference type="HOGENOM" id="CLU_047691_4_1_10"/>
<dbReference type="SUPFAM" id="SSF88659">
    <property type="entry name" value="Sigma3 and sigma4 domains of RNA polymerase sigma factors"/>
    <property type="match status" value="1"/>
</dbReference>
<keyword evidence="7" id="KW-1185">Reference proteome</keyword>
<dbReference type="Pfam" id="PF08281">
    <property type="entry name" value="Sigma70_r4_2"/>
    <property type="match status" value="1"/>
</dbReference>
<dbReference type="Gene3D" id="1.10.10.10">
    <property type="entry name" value="Winged helix-like DNA-binding domain superfamily/Winged helix DNA-binding domain"/>
    <property type="match status" value="1"/>
</dbReference>
<dbReference type="STRING" id="391587.KAOT1_17958"/>
<sequence>MQSEHGSLCDESSFNNFYATYLQAASNFAFYKSGDKASAMDIIQEAFVKVWENCAKIDPSKAKTYLFTTINNTFLNVVKHQKVVLNYEKTASYMDRTNQDPAYIMEENEFKQKLQNAIADLDDKEREVFLLSRVEGKKYREIAELLDISQKTVEKRMSLALKKLRAKIEGL</sequence>
<dbReference type="PANTHER" id="PTHR43133:SF46">
    <property type="entry name" value="RNA POLYMERASE SIGMA-70 FACTOR ECF SUBFAMILY"/>
    <property type="match status" value="1"/>
</dbReference>
<dbReference type="SUPFAM" id="SSF88946">
    <property type="entry name" value="Sigma2 domain of RNA polymerase sigma factors"/>
    <property type="match status" value="1"/>
</dbReference>
<comment type="caution">
    <text evidence="6">The sequence shown here is derived from an EMBL/GenBank/DDBJ whole genome shotgun (WGS) entry which is preliminary data.</text>
</comment>
<keyword evidence="2" id="KW-0805">Transcription regulation</keyword>
<gene>
    <name evidence="6" type="ORF">KAOT1_17958</name>
</gene>
<organism evidence="6 7">
    <name type="scientific">Kordia algicida OT-1</name>
    <dbReference type="NCBI Taxonomy" id="391587"/>
    <lineage>
        <taxon>Bacteria</taxon>
        <taxon>Pseudomonadati</taxon>
        <taxon>Bacteroidota</taxon>
        <taxon>Flavobacteriia</taxon>
        <taxon>Flavobacteriales</taxon>
        <taxon>Flavobacteriaceae</taxon>
        <taxon>Kordia</taxon>
    </lineage>
</organism>
<dbReference type="AlphaFoldDB" id="A9DTH0"/>
<dbReference type="EMBL" id="ABIB01000003">
    <property type="protein sequence ID" value="EDP97073.1"/>
    <property type="molecule type" value="Genomic_DNA"/>
</dbReference>
<protein>
    <submittedName>
        <fullName evidence="6">Putative RNA polymerase sigma factor</fullName>
    </submittedName>
</protein>
<dbReference type="eggNOG" id="COG1595">
    <property type="taxonomic scope" value="Bacteria"/>
</dbReference>
<dbReference type="RefSeq" id="WP_007096126.1">
    <property type="nucleotide sequence ID" value="NZ_CP142125.1"/>
</dbReference>
<dbReference type="InterPro" id="IPR013249">
    <property type="entry name" value="RNA_pol_sigma70_r4_t2"/>
</dbReference>
<evidence type="ECO:0000259" key="5">
    <source>
        <dbReference type="SMART" id="SM00421"/>
    </source>
</evidence>
<reference evidence="6 7" key="1">
    <citation type="journal article" date="2011" name="J. Bacteriol.">
        <title>Genome sequence of the algicidal bacterium Kordia algicida OT-1.</title>
        <authorList>
            <person name="Lee H.S."/>
            <person name="Kang S.G."/>
            <person name="Kwon K.K."/>
            <person name="Lee J.H."/>
            <person name="Kim S.J."/>
        </authorList>
    </citation>
    <scope>NUCLEOTIDE SEQUENCE [LARGE SCALE GENOMIC DNA]</scope>
    <source>
        <strain evidence="6 7">OT-1</strain>
    </source>
</reference>
<feature type="domain" description="HTH luxR-type" evidence="5">
    <location>
        <begin position="118"/>
        <end position="170"/>
    </location>
</feature>
<evidence type="ECO:0000256" key="3">
    <source>
        <dbReference type="ARBA" id="ARBA00023082"/>
    </source>
</evidence>
<accession>A9DTH0</accession>
<dbReference type="InterPro" id="IPR039425">
    <property type="entry name" value="RNA_pol_sigma-70-like"/>
</dbReference>
<keyword evidence="4" id="KW-0804">Transcription</keyword>
<comment type="similarity">
    <text evidence="1">Belongs to the sigma-70 factor family. ECF subfamily.</text>
</comment>
<dbReference type="InterPro" id="IPR000792">
    <property type="entry name" value="Tscrpt_reg_LuxR_C"/>
</dbReference>
<dbReference type="GO" id="GO:0003677">
    <property type="term" value="F:DNA binding"/>
    <property type="evidence" value="ECO:0007669"/>
    <property type="project" value="InterPro"/>
</dbReference>
<dbReference type="PANTHER" id="PTHR43133">
    <property type="entry name" value="RNA POLYMERASE ECF-TYPE SIGMA FACTO"/>
    <property type="match status" value="1"/>
</dbReference>
<dbReference type="Gene3D" id="1.10.1740.10">
    <property type="match status" value="1"/>
</dbReference>
<evidence type="ECO:0000313" key="6">
    <source>
        <dbReference type="EMBL" id="EDP97073.1"/>
    </source>
</evidence>
<evidence type="ECO:0000256" key="4">
    <source>
        <dbReference type="ARBA" id="ARBA00023163"/>
    </source>
</evidence>
<dbReference type="InterPro" id="IPR014327">
    <property type="entry name" value="RNA_pol_sigma70_bacteroid"/>
</dbReference>
<dbReference type="InterPro" id="IPR014284">
    <property type="entry name" value="RNA_pol_sigma-70_dom"/>
</dbReference>
<keyword evidence="3" id="KW-0731">Sigma factor</keyword>
<evidence type="ECO:0000313" key="7">
    <source>
        <dbReference type="Proteomes" id="UP000002945"/>
    </source>
</evidence>
<evidence type="ECO:0000256" key="2">
    <source>
        <dbReference type="ARBA" id="ARBA00023015"/>
    </source>
</evidence>
<dbReference type="InterPro" id="IPR013324">
    <property type="entry name" value="RNA_pol_sigma_r3/r4-like"/>
</dbReference>
<dbReference type="SMART" id="SM00421">
    <property type="entry name" value="HTH_LUXR"/>
    <property type="match status" value="1"/>
</dbReference>
<dbReference type="GO" id="GO:0016987">
    <property type="term" value="F:sigma factor activity"/>
    <property type="evidence" value="ECO:0007669"/>
    <property type="project" value="UniProtKB-KW"/>
</dbReference>
<proteinExistence type="inferred from homology"/>
<dbReference type="NCBIfam" id="TIGR02985">
    <property type="entry name" value="Sig70_bacteroi1"/>
    <property type="match status" value="1"/>
</dbReference>